<dbReference type="Proteomes" id="UP000474042">
    <property type="component" value="Unassembled WGS sequence"/>
</dbReference>
<protein>
    <submittedName>
        <fullName evidence="3">DUF2922 domain-containing protein</fullName>
    </submittedName>
    <submittedName>
        <fullName evidence="2">DUF2922 family protein</fullName>
    </submittedName>
</protein>
<reference evidence="1 4" key="2">
    <citation type="submission" date="2019-07" db="EMBL/GenBank/DDBJ databases">
        <title>Whole genome shotgun sequence of Clostridium butyricum NBRC 3858.</title>
        <authorList>
            <person name="Hosoyama A."/>
            <person name="Uohara A."/>
            <person name="Ohji S."/>
            <person name="Ichikawa N."/>
        </authorList>
    </citation>
    <scope>NUCLEOTIDE SEQUENCE [LARGE SCALE GENOMIC DNA]</scope>
    <source>
        <strain evidence="1 4">NBRC 3858</strain>
    </source>
</reference>
<evidence type="ECO:0000313" key="5">
    <source>
        <dbReference type="Proteomes" id="UP000474042"/>
    </source>
</evidence>
<dbReference type="OrthoDB" id="9795264at2"/>
<name>A0A0Q0TJH7_CLOBU</name>
<dbReference type="EMBL" id="CP040626">
    <property type="protein sequence ID" value="QMW91136.1"/>
    <property type="molecule type" value="Genomic_DNA"/>
</dbReference>
<evidence type="ECO:0000313" key="6">
    <source>
        <dbReference type="Proteomes" id="UP000515243"/>
    </source>
</evidence>
<evidence type="ECO:0000313" key="1">
    <source>
        <dbReference type="EMBL" id="GEQ22370.1"/>
    </source>
</evidence>
<dbReference type="RefSeq" id="WP_024041039.1">
    <property type="nucleotide sequence ID" value="NZ_AP019716.1"/>
</dbReference>
<dbReference type="Pfam" id="PF11148">
    <property type="entry name" value="DUF2922"/>
    <property type="match status" value="1"/>
</dbReference>
<dbReference type="AlphaFoldDB" id="A0A0Q0TJH7"/>
<proteinExistence type="predicted"/>
<dbReference type="KEGG" id="cbut:ATN24_10570"/>
<organism evidence="1 4">
    <name type="scientific">Clostridium butyricum</name>
    <dbReference type="NCBI Taxonomy" id="1492"/>
    <lineage>
        <taxon>Bacteria</taxon>
        <taxon>Bacillati</taxon>
        <taxon>Bacillota</taxon>
        <taxon>Clostridia</taxon>
        <taxon>Eubacteriales</taxon>
        <taxon>Clostridiaceae</taxon>
        <taxon>Clostridium</taxon>
    </lineage>
</organism>
<evidence type="ECO:0000313" key="2">
    <source>
        <dbReference type="EMBL" id="NAS17167.1"/>
    </source>
</evidence>
<dbReference type="Proteomes" id="UP000321089">
    <property type="component" value="Unassembled WGS sequence"/>
</dbReference>
<dbReference type="InterPro" id="IPR021321">
    <property type="entry name" value="DUF2922"/>
</dbReference>
<gene>
    <name evidence="1" type="ORF">CBU02nite_28760</name>
    <name evidence="3" type="ORF">FF104_09235</name>
    <name evidence="2" type="ORF">GND98_004585</name>
</gene>
<evidence type="ECO:0000313" key="3">
    <source>
        <dbReference type="EMBL" id="QMW91136.1"/>
    </source>
</evidence>
<evidence type="ECO:0000313" key="4">
    <source>
        <dbReference type="Proteomes" id="UP000321089"/>
    </source>
</evidence>
<sequence length="72" mass="8023">MEYILTLTFMTETGKKNSLTISGVKEDVTSEQANALMDNILANDIFETKNGAYVSKVEAKLTERKITTFDAE</sequence>
<reference evidence="3 6" key="1">
    <citation type="submission" date="2019-05" db="EMBL/GenBank/DDBJ databases">
        <authorList>
            <person name="Schori C."/>
            <person name="Ahrens C."/>
        </authorList>
    </citation>
    <scope>NUCLEOTIDE SEQUENCE [LARGE SCALE GENOMIC DNA]</scope>
    <source>
        <strain evidence="3 6">DSM 10702</strain>
    </source>
</reference>
<accession>A0A0Q0TJH7</accession>
<reference evidence="2 5" key="3">
    <citation type="submission" date="2020-01" db="EMBL/GenBank/DDBJ databases">
        <title>Genome sequence of a 1,3-propanediol producer, Clostridium butyricum S3.</title>
        <authorList>
            <person name="Zhou J."/>
        </authorList>
    </citation>
    <scope>NUCLEOTIDE SEQUENCE [LARGE SCALE GENOMIC DNA]</scope>
    <source>
        <strain evidence="2 5">S3</strain>
    </source>
</reference>
<dbReference type="GeneID" id="92944349"/>
<dbReference type="Proteomes" id="UP000515243">
    <property type="component" value="Chromosome 1"/>
</dbReference>
<dbReference type="EMBL" id="WOFV02000009">
    <property type="protein sequence ID" value="NAS17167.1"/>
    <property type="molecule type" value="Genomic_DNA"/>
</dbReference>
<dbReference type="EMBL" id="BKBC01000047">
    <property type="protein sequence ID" value="GEQ22370.1"/>
    <property type="molecule type" value="Genomic_DNA"/>
</dbReference>